<feature type="signal peptide" evidence="1">
    <location>
        <begin position="1"/>
        <end position="22"/>
    </location>
</feature>
<organism evidence="2 3">
    <name type="scientific">Hymenobacter fodinae</name>
    <dbReference type="NCBI Taxonomy" id="2510796"/>
    <lineage>
        <taxon>Bacteria</taxon>
        <taxon>Pseudomonadati</taxon>
        <taxon>Bacteroidota</taxon>
        <taxon>Cytophagia</taxon>
        <taxon>Cytophagales</taxon>
        <taxon>Hymenobacteraceae</taxon>
        <taxon>Hymenobacter</taxon>
    </lineage>
</organism>
<dbReference type="RefSeq" id="WP_135435718.1">
    <property type="nucleotide sequence ID" value="NZ_SRLA01000004.1"/>
</dbReference>
<gene>
    <name evidence="2" type="ORF">EU556_19035</name>
</gene>
<dbReference type="OrthoDB" id="878332at2"/>
<keyword evidence="3" id="KW-1185">Reference proteome</keyword>
<evidence type="ECO:0008006" key="4">
    <source>
        <dbReference type="Google" id="ProtNLM"/>
    </source>
</evidence>
<reference evidence="2 3" key="1">
    <citation type="submission" date="2019-04" db="EMBL/GenBank/DDBJ databases">
        <authorList>
            <person name="Feng G."/>
            <person name="Zhang J."/>
            <person name="Zhu H."/>
        </authorList>
    </citation>
    <scope>NUCLEOTIDE SEQUENCE [LARGE SCALE GENOMIC DNA]</scope>
    <source>
        <strain evidence="2 3">92R-1</strain>
    </source>
</reference>
<protein>
    <recommendedName>
        <fullName evidence="4">DUF3575 domain-containing protein</fullName>
    </recommendedName>
</protein>
<dbReference type="EMBL" id="SRLA01000004">
    <property type="protein sequence ID" value="TGE05403.1"/>
    <property type="molecule type" value="Genomic_DNA"/>
</dbReference>
<keyword evidence="1" id="KW-0732">Signal</keyword>
<proteinExistence type="predicted"/>
<accession>A0A4Z0P220</accession>
<name>A0A4Z0P220_9BACT</name>
<evidence type="ECO:0000313" key="3">
    <source>
        <dbReference type="Proteomes" id="UP000298337"/>
    </source>
</evidence>
<evidence type="ECO:0000256" key="1">
    <source>
        <dbReference type="SAM" id="SignalP"/>
    </source>
</evidence>
<sequence>MCAVYLKVLLAATLAAPLATFAQSVTPTTPTQPIYSTPTTEAPAKSTLFKVGTGLTHGFEFGGFSGLSIPVVLGVEHHLTPAVSMYGNLFGGLNIVDRTAYYNRPLLREIGADAGVRYYYNQEKRKQKGRATGPFVGNYLALHSSSSLFSYRTQNSYNVRNYFGYDYSTLNLLWGMQRRIGGHGLIDVYAGGGVSNPFRFSDQDRFSQYKRRPTPNLEIGVKLSLVP</sequence>
<evidence type="ECO:0000313" key="2">
    <source>
        <dbReference type="EMBL" id="TGE05403.1"/>
    </source>
</evidence>
<dbReference type="AlphaFoldDB" id="A0A4Z0P220"/>
<comment type="caution">
    <text evidence="2">The sequence shown here is derived from an EMBL/GenBank/DDBJ whole genome shotgun (WGS) entry which is preliminary data.</text>
</comment>
<dbReference type="Proteomes" id="UP000298337">
    <property type="component" value="Unassembled WGS sequence"/>
</dbReference>
<feature type="chain" id="PRO_5021501482" description="DUF3575 domain-containing protein" evidence="1">
    <location>
        <begin position="23"/>
        <end position="227"/>
    </location>
</feature>